<keyword evidence="3" id="KW-1185">Reference proteome</keyword>
<dbReference type="Proteomes" id="UP000195137">
    <property type="component" value="Unassembled WGS sequence"/>
</dbReference>
<evidence type="ECO:0000313" key="2">
    <source>
        <dbReference type="EMBL" id="OUJ18115.1"/>
    </source>
</evidence>
<sequence>MVFRAKNPKPHTTTKPIPEQLGTNTKSLHTYKTFPTNPTKQPNTTSNTNTQPTKTHQPNKHTQLIYSNTTKKNFWKNTTHPTITQKHKKHQ</sequence>
<gene>
    <name evidence="2" type="ORF">AMET1_1017</name>
</gene>
<name>A0A1Y3GF78_9EURY</name>
<organism evidence="2 3">
    <name type="scientific">Methanonatronarchaeum thermophilum</name>
    <dbReference type="NCBI Taxonomy" id="1927129"/>
    <lineage>
        <taxon>Archaea</taxon>
        <taxon>Methanobacteriati</taxon>
        <taxon>Methanobacteriota</taxon>
        <taxon>Methanonatronarchaeia</taxon>
        <taxon>Methanonatronarchaeales</taxon>
        <taxon>Methanonatronarchaeaceae</taxon>
        <taxon>Methanonatronarchaeum</taxon>
    </lineage>
</organism>
<proteinExistence type="predicted"/>
<evidence type="ECO:0000256" key="1">
    <source>
        <dbReference type="SAM" id="MobiDB-lite"/>
    </source>
</evidence>
<protein>
    <submittedName>
        <fullName evidence="2">Uncharacterized protein</fullName>
    </submittedName>
</protein>
<reference evidence="2 3" key="1">
    <citation type="submission" date="2016-12" db="EMBL/GenBank/DDBJ databases">
        <title>Discovery of methanogenic haloarchaea.</title>
        <authorList>
            <person name="Sorokin D.Y."/>
            <person name="Makarova K.S."/>
            <person name="Abbas B."/>
            <person name="Ferrer M."/>
            <person name="Golyshin P.N."/>
        </authorList>
    </citation>
    <scope>NUCLEOTIDE SEQUENCE [LARGE SCALE GENOMIC DNA]</scope>
    <source>
        <strain evidence="2">AMET1</strain>
    </source>
</reference>
<comment type="caution">
    <text evidence="2">The sequence shown here is derived from an EMBL/GenBank/DDBJ whole genome shotgun (WGS) entry which is preliminary data.</text>
</comment>
<dbReference type="EMBL" id="MRZU01000004">
    <property type="protein sequence ID" value="OUJ18115.1"/>
    <property type="molecule type" value="Genomic_DNA"/>
</dbReference>
<feature type="compositionally biased region" description="Low complexity" evidence="1">
    <location>
        <begin position="32"/>
        <end position="55"/>
    </location>
</feature>
<accession>A0A1Y3GF78</accession>
<evidence type="ECO:0000313" key="3">
    <source>
        <dbReference type="Proteomes" id="UP000195137"/>
    </source>
</evidence>
<feature type="compositionally biased region" description="Polar residues" evidence="1">
    <location>
        <begin position="10"/>
        <end position="30"/>
    </location>
</feature>
<feature type="compositionally biased region" description="Low complexity" evidence="1">
    <location>
        <begin position="68"/>
        <end position="79"/>
    </location>
</feature>
<feature type="region of interest" description="Disordered" evidence="1">
    <location>
        <begin position="1"/>
        <end position="91"/>
    </location>
</feature>
<dbReference type="AlphaFoldDB" id="A0A1Y3GF78"/>